<accession>A0A6I4NZW4</accession>
<keyword evidence="1" id="KW-0472">Membrane</keyword>
<sequence length="299" mass="30879">MSARPITAVQRAEKLGLDGRPSTRAVARSLQDAALRSIDRSAAERIERIDRTFDRAAAHAAQVAQSPEVRAAAAVARSRAFRASTPLFAASIVAAFAAAGTFVVPIGGGRYGSNWADLPEVSREVLVLQLVGLAALVVAVAVRRRAAPSLAVSAVFGTGAAFSAAGLVTMTVRMLLEGPTATALVATALAVPNLVLALVLAVRTHRIARARPHEAASNDGGALPPRPDEATWNTLLEAAADARAGAAAVFASLAPAEAARFEADYRAGLEVLGRRAGVGFDAARRLRPLEAAAARYAVD</sequence>
<keyword evidence="1" id="KW-1133">Transmembrane helix</keyword>
<feature type="transmembrane region" description="Helical" evidence="1">
    <location>
        <begin position="154"/>
        <end position="176"/>
    </location>
</feature>
<feature type="transmembrane region" description="Helical" evidence="1">
    <location>
        <begin position="87"/>
        <end position="106"/>
    </location>
</feature>
<evidence type="ECO:0000256" key="1">
    <source>
        <dbReference type="SAM" id="Phobius"/>
    </source>
</evidence>
<evidence type="ECO:0000313" key="3">
    <source>
        <dbReference type="Proteomes" id="UP000438182"/>
    </source>
</evidence>
<dbReference type="EMBL" id="WSTA01000086">
    <property type="protein sequence ID" value="MWB99903.1"/>
    <property type="molecule type" value="Genomic_DNA"/>
</dbReference>
<proteinExistence type="predicted"/>
<dbReference type="RefSeq" id="WP_160426558.1">
    <property type="nucleotide sequence ID" value="NZ_WSTA01000086.1"/>
</dbReference>
<gene>
    <name evidence="2" type="ORF">GB864_15255</name>
</gene>
<dbReference type="AlphaFoldDB" id="A0A6I4NZW4"/>
<evidence type="ECO:0000313" key="2">
    <source>
        <dbReference type="EMBL" id="MWB99903.1"/>
    </source>
</evidence>
<protein>
    <recommendedName>
        <fullName evidence="4">DUF2637 domain-containing protein</fullName>
    </recommendedName>
</protein>
<keyword evidence="3" id="KW-1185">Reference proteome</keyword>
<feature type="transmembrane region" description="Helical" evidence="1">
    <location>
        <begin position="182"/>
        <end position="202"/>
    </location>
</feature>
<reference evidence="2 3" key="1">
    <citation type="submission" date="2019-12" db="EMBL/GenBank/DDBJ databases">
        <authorList>
            <person name="Kim Y.S."/>
        </authorList>
    </citation>
    <scope>NUCLEOTIDE SEQUENCE [LARGE SCALE GENOMIC DNA]</scope>
    <source>
        <strain evidence="2 3">MMS17-SY077</strain>
    </source>
</reference>
<name>A0A6I4NZW4_9MICO</name>
<comment type="caution">
    <text evidence="2">The sequence shown here is derived from an EMBL/GenBank/DDBJ whole genome shotgun (WGS) entry which is preliminary data.</text>
</comment>
<evidence type="ECO:0008006" key="4">
    <source>
        <dbReference type="Google" id="ProtNLM"/>
    </source>
</evidence>
<organism evidence="2 3">
    <name type="scientific">Agromyces seonyuensis</name>
    <dbReference type="NCBI Taxonomy" id="2662446"/>
    <lineage>
        <taxon>Bacteria</taxon>
        <taxon>Bacillati</taxon>
        <taxon>Actinomycetota</taxon>
        <taxon>Actinomycetes</taxon>
        <taxon>Micrococcales</taxon>
        <taxon>Microbacteriaceae</taxon>
        <taxon>Agromyces</taxon>
    </lineage>
</organism>
<feature type="transmembrane region" description="Helical" evidence="1">
    <location>
        <begin position="126"/>
        <end position="142"/>
    </location>
</feature>
<dbReference type="Proteomes" id="UP000438182">
    <property type="component" value="Unassembled WGS sequence"/>
</dbReference>
<keyword evidence="1" id="KW-0812">Transmembrane</keyword>